<comment type="caution">
    <text evidence="4">The sequence shown here is derived from an EMBL/GenBank/DDBJ whole genome shotgun (WGS) entry which is preliminary data.</text>
</comment>
<comment type="similarity">
    <text evidence="1">Belongs to the site-specific recombinase resolvase family.</text>
</comment>
<dbReference type="PANTHER" id="PTHR30461:SF26">
    <property type="entry name" value="RESOLVASE HOMOLOG YNEB"/>
    <property type="match status" value="1"/>
</dbReference>
<dbReference type="Gene3D" id="3.40.50.1390">
    <property type="entry name" value="Resolvase, N-terminal catalytic domain"/>
    <property type="match status" value="1"/>
</dbReference>
<name>A0A6L6WHV2_9RHOB</name>
<feature type="compositionally biased region" description="Basic and acidic residues" evidence="2">
    <location>
        <begin position="9"/>
        <end position="21"/>
    </location>
</feature>
<dbReference type="Pfam" id="PF00239">
    <property type="entry name" value="Resolvase"/>
    <property type="match status" value="1"/>
</dbReference>
<dbReference type="PANTHER" id="PTHR30461">
    <property type="entry name" value="DNA-INVERTASE FROM LAMBDOID PROPHAGE"/>
    <property type="match status" value="1"/>
</dbReference>
<dbReference type="InterPro" id="IPR006119">
    <property type="entry name" value="Resolv_N"/>
</dbReference>
<dbReference type="Proteomes" id="UP000478892">
    <property type="component" value="Unassembled WGS sequence"/>
</dbReference>
<dbReference type="Gene3D" id="1.10.10.60">
    <property type="entry name" value="Homeodomain-like"/>
    <property type="match status" value="1"/>
</dbReference>
<evidence type="ECO:0000259" key="3">
    <source>
        <dbReference type="PROSITE" id="PS51736"/>
    </source>
</evidence>
<dbReference type="CDD" id="cd03768">
    <property type="entry name" value="SR_ResInv"/>
    <property type="match status" value="1"/>
</dbReference>
<dbReference type="SUPFAM" id="SSF53041">
    <property type="entry name" value="Resolvase-like"/>
    <property type="match status" value="1"/>
</dbReference>
<protein>
    <submittedName>
        <fullName evidence="4">Helix-turn-helix domain-containing protein</fullName>
    </submittedName>
</protein>
<dbReference type="GO" id="GO:0000150">
    <property type="term" value="F:DNA strand exchange activity"/>
    <property type="evidence" value="ECO:0007669"/>
    <property type="project" value="InterPro"/>
</dbReference>
<keyword evidence="5" id="KW-1185">Reference proteome</keyword>
<dbReference type="InterPro" id="IPR036162">
    <property type="entry name" value="Resolvase-like_N_sf"/>
</dbReference>
<gene>
    <name evidence="4" type="ORF">GO984_16400</name>
</gene>
<reference evidence="4 5" key="1">
    <citation type="submission" date="2019-12" db="EMBL/GenBank/DDBJ databases">
        <authorList>
            <person name="Zhang Y.-J."/>
        </authorList>
    </citation>
    <scope>NUCLEOTIDE SEQUENCE [LARGE SCALE GENOMIC DNA]</scope>
    <source>
        <strain evidence="4 5">CY05</strain>
    </source>
</reference>
<dbReference type="SMART" id="SM00857">
    <property type="entry name" value="Resolvase"/>
    <property type="match status" value="1"/>
</dbReference>
<proteinExistence type="inferred from homology"/>
<dbReference type="PROSITE" id="PS51736">
    <property type="entry name" value="RECOMBINASES_3"/>
    <property type="match status" value="1"/>
</dbReference>
<feature type="region of interest" description="Disordered" evidence="2">
    <location>
        <begin position="1"/>
        <end position="23"/>
    </location>
</feature>
<dbReference type="SUPFAM" id="SSF46689">
    <property type="entry name" value="Homeodomain-like"/>
    <property type="match status" value="1"/>
</dbReference>
<dbReference type="GO" id="GO:0003677">
    <property type="term" value="F:DNA binding"/>
    <property type="evidence" value="ECO:0007669"/>
    <property type="project" value="InterPro"/>
</dbReference>
<dbReference type="InterPro" id="IPR006120">
    <property type="entry name" value="Resolvase_HTH_dom"/>
</dbReference>
<evidence type="ECO:0000256" key="1">
    <source>
        <dbReference type="ARBA" id="ARBA00009913"/>
    </source>
</evidence>
<sequence length="188" mass="20967">MAKLGYKRVSSEDQSTDRQELPSDISFKNMYEEKVSAGGRTERVELADLLRRIEPGDEIHIYSIDRLARSLTDLTSIVDEMVDKGATVHFLKENLTFSSDKQDFAGKLMMQVLGAIAEFERCLIRQRQREGIEKAKRAGKYKGKPRTVDRGAVIKMLSAGVTPSQIAKLANIGVATVYRIGKEQSGIS</sequence>
<dbReference type="AlphaFoldDB" id="A0A6L6WHV2"/>
<dbReference type="EMBL" id="WQLV01000011">
    <property type="protein sequence ID" value="MVO17396.1"/>
    <property type="molecule type" value="Genomic_DNA"/>
</dbReference>
<evidence type="ECO:0000313" key="4">
    <source>
        <dbReference type="EMBL" id="MVO17396.1"/>
    </source>
</evidence>
<evidence type="ECO:0000256" key="2">
    <source>
        <dbReference type="SAM" id="MobiDB-lite"/>
    </source>
</evidence>
<feature type="domain" description="Resolvase/invertase-type recombinase catalytic" evidence="3">
    <location>
        <begin position="2"/>
        <end position="139"/>
    </location>
</feature>
<organism evidence="4 5">
    <name type="scientific">Parasedimentitalea huanghaiensis</name>
    <dbReference type="NCBI Taxonomy" id="2682100"/>
    <lineage>
        <taxon>Bacteria</taxon>
        <taxon>Pseudomonadati</taxon>
        <taxon>Pseudomonadota</taxon>
        <taxon>Alphaproteobacteria</taxon>
        <taxon>Rhodobacterales</taxon>
        <taxon>Paracoccaceae</taxon>
        <taxon>Parasedimentitalea</taxon>
    </lineage>
</organism>
<dbReference type="Pfam" id="PF02796">
    <property type="entry name" value="HTH_7"/>
    <property type="match status" value="1"/>
</dbReference>
<dbReference type="InterPro" id="IPR009057">
    <property type="entry name" value="Homeodomain-like_sf"/>
</dbReference>
<evidence type="ECO:0000313" key="5">
    <source>
        <dbReference type="Proteomes" id="UP000478892"/>
    </source>
</evidence>
<dbReference type="InterPro" id="IPR050639">
    <property type="entry name" value="SSR_resolvase"/>
</dbReference>
<accession>A0A6L6WHV2</accession>